<protein>
    <submittedName>
        <fullName evidence="1">Uncharacterized protein</fullName>
    </submittedName>
</protein>
<proteinExistence type="predicted"/>
<dbReference type="Proteomes" id="UP000320799">
    <property type="component" value="Segment"/>
</dbReference>
<name>A0A514CT61_9CAUD</name>
<evidence type="ECO:0000313" key="2">
    <source>
        <dbReference type="Proteomes" id="UP000320799"/>
    </source>
</evidence>
<dbReference type="EMBL" id="MN094788">
    <property type="protein sequence ID" value="QDH83678.1"/>
    <property type="molecule type" value="Genomic_DNA"/>
</dbReference>
<keyword evidence="2" id="KW-1185">Reference proteome</keyword>
<evidence type="ECO:0000313" key="1">
    <source>
        <dbReference type="EMBL" id="QDH83678.1"/>
    </source>
</evidence>
<organism evidence="1 2">
    <name type="scientific">Achromobacter phage Motura</name>
    <dbReference type="NCBI Taxonomy" id="2591403"/>
    <lineage>
        <taxon>Viruses</taxon>
        <taxon>Duplodnaviria</taxon>
        <taxon>Heunggongvirae</taxon>
        <taxon>Uroviricota</taxon>
        <taxon>Caudoviricetes</taxon>
        <taxon>Moturavirus</taxon>
        <taxon>Moturavirus motura</taxon>
    </lineage>
</organism>
<dbReference type="KEGG" id="vg:56136130"/>
<accession>A0A514CT61</accession>
<reference evidence="1 2" key="1">
    <citation type="submission" date="2019-06" db="EMBL/GenBank/DDBJ databases">
        <authorList>
            <person name="Kincaid V.D."/>
            <person name="Fuller A."/>
            <person name="Hodges K."/>
            <person name="Bansal M."/>
            <person name="Essig J."/>
            <person name="Johnson A."/>
        </authorList>
    </citation>
    <scope>NUCLEOTIDE SEQUENCE [LARGE SCALE GENOMIC DNA]</scope>
</reference>
<sequence length="590" mass="64814">MADEILQLSDLTADFDEFKDQFNEFLRTRPVWKGTLTTMTSQTLIDLVSAVGAHAQARLMRASEDSFAETAQSDDAIRAITQMQGLRLTRKNPAVIPATLNSAQDVTIPPYTQFTVGGQYYFNRDQLPIVANVPEAVELYQGQLVVYQVGMVGTPYQTFLSDEDGFNVSDTDTVVRVNGNIIEQSRGGLWNYRNLPAYSDLTLADGKLLVQFGNETFGSMPGVNDTVLISYALTEGDSGNNKNLKDKKVNIDGFPLISGIVTADPTGGSDEKPIVVYKNVASGSFGTYQSAVTRAQYIAMVSTYPGIIDAITQAQREIDPMDLKWMNVIRVSALTNSPWTQSMIADFIEYMEKTTMYSTRFYWQDPIPVDRDLSINVYCYNTAVLSQIKQISETAITQLFAPKPGILLTDFFESDLTSTIKTATTGQVSHVDVISPTVAMTVSPPQAVRPEVTPVPGGGVLGPQVYGYSIAVETADEIGPPNKWVFPQLKGTLANNALSLTWKTVPNAIRYHIYGRNSQQGYGLIVTLAAVPNVDTMTYVDTGAITPVGPLPPTISQAPIRYNRLRSLIINVYYADRQQKMDGTPERKSV</sequence>
<dbReference type="GeneID" id="56136130"/>
<dbReference type="RefSeq" id="YP_009903854.1">
    <property type="nucleotide sequence ID" value="NC_049849.1"/>
</dbReference>